<name>A0A5K7XE76_9BACT</name>
<organism evidence="1 2">
    <name type="scientific">Lacipirellula parvula</name>
    <dbReference type="NCBI Taxonomy" id="2650471"/>
    <lineage>
        <taxon>Bacteria</taxon>
        <taxon>Pseudomonadati</taxon>
        <taxon>Planctomycetota</taxon>
        <taxon>Planctomycetia</taxon>
        <taxon>Pirellulales</taxon>
        <taxon>Lacipirellulaceae</taxon>
        <taxon>Lacipirellula</taxon>
    </lineage>
</organism>
<proteinExistence type="predicted"/>
<dbReference type="EMBL" id="AP021861">
    <property type="protein sequence ID" value="BBO34788.1"/>
    <property type="molecule type" value="Genomic_DNA"/>
</dbReference>
<protein>
    <submittedName>
        <fullName evidence="1">Uncharacterized protein</fullName>
    </submittedName>
</protein>
<evidence type="ECO:0000313" key="2">
    <source>
        <dbReference type="Proteomes" id="UP000326837"/>
    </source>
</evidence>
<dbReference type="AlphaFoldDB" id="A0A5K7XE76"/>
<dbReference type="Proteomes" id="UP000326837">
    <property type="component" value="Chromosome"/>
</dbReference>
<dbReference type="KEGG" id="lpav:PLANPX_4400"/>
<reference evidence="2" key="1">
    <citation type="submission" date="2019-10" db="EMBL/GenBank/DDBJ databases">
        <title>Lacipirellula parvula gen. nov., sp. nov., representing a lineage of planctomycetes widespread in freshwater anoxic habitats, and description of the family Lacipirellulaceae.</title>
        <authorList>
            <person name="Dedysh S.N."/>
            <person name="Kulichevskaya I.S."/>
            <person name="Beletsky A.V."/>
            <person name="Rakitin A.L."/>
            <person name="Mardanov A.V."/>
            <person name="Ivanova A.A."/>
            <person name="Saltykova V.X."/>
            <person name="Rijpstra W.I.C."/>
            <person name="Sinninghe Damste J.S."/>
            <person name="Ravin N.V."/>
        </authorList>
    </citation>
    <scope>NUCLEOTIDE SEQUENCE [LARGE SCALE GENOMIC DNA]</scope>
    <source>
        <strain evidence="2">PX69</strain>
    </source>
</reference>
<keyword evidence="2" id="KW-1185">Reference proteome</keyword>
<accession>A0A5K7XE76</accession>
<sequence length="37" mass="3897">MGSTACTPASDGIHCTRLAVGSLFQAVADRLVFEESR</sequence>
<gene>
    <name evidence="1" type="ORF">PLANPX_4400</name>
</gene>
<evidence type="ECO:0000313" key="1">
    <source>
        <dbReference type="EMBL" id="BBO34788.1"/>
    </source>
</evidence>